<dbReference type="GO" id="GO:0030687">
    <property type="term" value="C:preribosome, large subunit precursor"/>
    <property type="evidence" value="ECO:0007669"/>
    <property type="project" value="TreeGrafter"/>
</dbReference>
<dbReference type="PANTHER" id="PTHR12661">
    <property type="entry name" value="PETER PAN-RELATED"/>
    <property type="match status" value="1"/>
</dbReference>
<dbReference type="PANTHER" id="PTHR12661:SF5">
    <property type="entry name" value="SUPPRESSOR OF SWI4 1 HOMOLOG"/>
    <property type="match status" value="1"/>
</dbReference>
<keyword evidence="4" id="KW-1185">Reference proteome</keyword>
<dbReference type="InterPro" id="IPR045112">
    <property type="entry name" value="PPAN-like"/>
</dbReference>
<name>A0AAN9R7D6_CANGL</name>
<reference evidence="3 4" key="1">
    <citation type="submission" date="2024-01" db="EMBL/GenBank/DDBJ databases">
        <title>The genomes of 5 underutilized Papilionoideae crops provide insights into root nodulation and disease resistanc.</title>
        <authorList>
            <person name="Jiang F."/>
        </authorList>
    </citation>
    <scope>NUCLEOTIDE SEQUENCE [LARGE SCALE GENOMIC DNA]</scope>
    <source>
        <strain evidence="3">LVBAO_FW01</strain>
        <tissue evidence="3">Leaves</tissue>
    </source>
</reference>
<evidence type="ECO:0000313" key="4">
    <source>
        <dbReference type="Proteomes" id="UP001367508"/>
    </source>
</evidence>
<comment type="caution">
    <text evidence="3">The sequence shown here is derived from an EMBL/GenBank/DDBJ whole genome shotgun (WGS) entry which is preliminary data.</text>
</comment>
<dbReference type="AlphaFoldDB" id="A0AAN9R7D6"/>
<feature type="domain" description="Brix" evidence="2">
    <location>
        <begin position="89"/>
        <end position="161"/>
    </location>
</feature>
<dbReference type="EMBL" id="JAYMYQ010000001">
    <property type="protein sequence ID" value="KAK7361907.1"/>
    <property type="molecule type" value="Genomic_DNA"/>
</dbReference>
<evidence type="ECO:0000259" key="2">
    <source>
        <dbReference type="Pfam" id="PF04427"/>
    </source>
</evidence>
<dbReference type="GO" id="GO:0019843">
    <property type="term" value="F:rRNA binding"/>
    <property type="evidence" value="ECO:0007669"/>
    <property type="project" value="InterPro"/>
</dbReference>
<evidence type="ECO:0000313" key="3">
    <source>
        <dbReference type="EMBL" id="KAK7361907.1"/>
    </source>
</evidence>
<sequence length="175" mass="19578">MNELRQRHVSSNQGRGKRNPLITGTAKKGTKLALAMYHLVRMSYARIHSPVAVSVFKSQTQPQQEATVNPITGKEILKGFAFSRGKLPKPLKQLQMDLKKLMLSCTAPSLKENKRNNLKDSRDIVGPMVVVHFLILSKTATVPYLRVETTPQGPTLTFKIHFSECGKVGGERKKR</sequence>
<evidence type="ECO:0000256" key="1">
    <source>
        <dbReference type="SAM" id="MobiDB-lite"/>
    </source>
</evidence>
<dbReference type="InterPro" id="IPR007109">
    <property type="entry name" value="Brix"/>
</dbReference>
<dbReference type="GO" id="GO:0006364">
    <property type="term" value="P:rRNA processing"/>
    <property type="evidence" value="ECO:0007669"/>
    <property type="project" value="InterPro"/>
</dbReference>
<dbReference type="GO" id="GO:0000027">
    <property type="term" value="P:ribosomal large subunit assembly"/>
    <property type="evidence" value="ECO:0007669"/>
    <property type="project" value="TreeGrafter"/>
</dbReference>
<dbReference type="Pfam" id="PF04427">
    <property type="entry name" value="Brix"/>
    <property type="match status" value="1"/>
</dbReference>
<organism evidence="3 4">
    <name type="scientific">Canavalia gladiata</name>
    <name type="common">Sword bean</name>
    <name type="synonym">Dolichos gladiatus</name>
    <dbReference type="NCBI Taxonomy" id="3824"/>
    <lineage>
        <taxon>Eukaryota</taxon>
        <taxon>Viridiplantae</taxon>
        <taxon>Streptophyta</taxon>
        <taxon>Embryophyta</taxon>
        <taxon>Tracheophyta</taxon>
        <taxon>Spermatophyta</taxon>
        <taxon>Magnoliopsida</taxon>
        <taxon>eudicotyledons</taxon>
        <taxon>Gunneridae</taxon>
        <taxon>Pentapetalae</taxon>
        <taxon>rosids</taxon>
        <taxon>fabids</taxon>
        <taxon>Fabales</taxon>
        <taxon>Fabaceae</taxon>
        <taxon>Papilionoideae</taxon>
        <taxon>50 kb inversion clade</taxon>
        <taxon>NPAAA clade</taxon>
        <taxon>indigoferoid/millettioid clade</taxon>
        <taxon>Phaseoleae</taxon>
        <taxon>Canavalia</taxon>
    </lineage>
</organism>
<dbReference type="Proteomes" id="UP001367508">
    <property type="component" value="Unassembled WGS sequence"/>
</dbReference>
<protein>
    <recommendedName>
        <fullName evidence="2">Brix domain-containing protein</fullName>
    </recommendedName>
</protein>
<gene>
    <name evidence="3" type="ORF">VNO77_03999</name>
</gene>
<accession>A0AAN9R7D6</accession>
<feature type="region of interest" description="Disordered" evidence="1">
    <location>
        <begin position="1"/>
        <end position="24"/>
    </location>
</feature>
<proteinExistence type="predicted"/>